<dbReference type="EMBL" id="JBEHCU010013350">
    <property type="protein sequence ID" value="KAL1374461.1"/>
    <property type="molecule type" value="Genomic_DNA"/>
</dbReference>
<dbReference type="AlphaFoldDB" id="A0ABD1CDP2"/>
<reference evidence="2 3" key="1">
    <citation type="submission" date="2024-05" db="EMBL/GenBank/DDBJ databases">
        <title>Culex pipiens pipiens assembly and annotation.</title>
        <authorList>
            <person name="Alout H."/>
            <person name="Durand T."/>
        </authorList>
    </citation>
    <scope>NUCLEOTIDE SEQUENCE [LARGE SCALE GENOMIC DNA]</scope>
    <source>
        <strain evidence="2">HA-2024</strain>
        <tissue evidence="2">Whole body</tissue>
    </source>
</reference>
<gene>
    <name evidence="2" type="ORF">pipiens_018081</name>
</gene>
<accession>A0ABD1CDP2</accession>
<feature type="region of interest" description="Disordered" evidence="1">
    <location>
        <begin position="1"/>
        <end position="35"/>
    </location>
</feature>
<evidence type="ECO:0000313" key="3">
    <source>
        <dbReference type="Proteomes" id="UP001562425"/>
    </source>
</evidence>
<protein>
    <submittedName>
        <fullName evidence="2">Uncharacterized protein</fullName>
    </submittedName>
</protein>
<feature type="non-terminal residue" evidence="2">
    <location>
        <position position="35"/>
    </location>
</feature>
<comment type="caution">
    <text evidence="2">The sequence shown here is derived from an EMBL/GenBank/DDBJ whole genome shotgun (WGS) entry which is preliminary data.</text>
</comment>
<evidence type="ECO:0000256" key="1">
    <source>
        <dbReference type="SAM" id="MobiDB-lite"/>
    </source>
</evidence>
<name>A0ABD1CDP2_CULPP</name>
<keyword evidence="3" id="KW-1185">Reference proteome</keyword>
<sequence length="35" mass="3601">MQGPTDRTQLAGVSDKKGNVGAEASGVEFRGARPL</sequence>
<proteinExistence type="predicted"/>
<dbReference type="Proteomes" id="UP001562425">
    <property type="component" value="Unassembled WGS sequence"/>
</dbReference>
<organism evidence="2 3">
    <name type="scientific">Culex pipiens pipiens</name>
    <name type="common">Northern house mosquito</name>
    <dbReference type="NCBI Taxonomy" id="38569"/>
    <lineage>
        <taxon>Eukaryota</taxon>
        <taxon>Metazoa</taxon>
        <taxon>Ecdysozoa</taxon>
        <taxon>Arthropoda</taxon>
        <taxon>Hexapoda</taxon>
        <taxon>Insecta</taxon>
        <taxon>Pterygota</taxon>
        <taxon>Neoptera</taxon>
        <taxon>Endopterygota</taxon>
        <taxon>Diptera</taxon>
        <taxon>Nematocera</taxon>
        <taxon>Culicoidea</taxon>
        <taxon>Culicidae</taxon>
        <taxon>Culicinae</taxon>
        <taxon>Culicini</taxon>
        <taxon>Culex</taxon>
        <taxon>Culex</taxon>
    </lineage>
</organism>
<evidence type="ECO:0000313" key="2">
    <source>
        <dbReference type="EMBL" id="KAL1374461.1"/>
    </source>
</evidence>